<dbReference type="AlphaFoldDB" id="A0A8H9MCN6"/>
<dbReference type="EMBL" id="BNAV01000005">
    <property type="protein sequence ID" value="GHF63959.1"/>
    <property type="molecule type" value="Genomic_DNA"/>
</dbReference>
<evidence type="ECO:0000256" key="1">
    <source>
        <dbReference type="SAM" id="MobiDB-lite"/>
    </source>
</evidence>
<proteinExistence type="predicted"/>
<gene>
    <name evidence="2" type="ORF">GCM10017566_42070</name>
</gene>
<evidence type="ECO:0000313" key="2">
    <source>
        <dbReference type="EMBL" id="GHF63959.1"/>
    </source>
</evidence>
<evidence type="ECO:0000313" key="3">
    <source>
        <dbReference type="Proteomes" id="UP000658656"/>
    </source>
</evidence>
<dbReference type="RefSeq" id="WP_145937214.1">
    <property type="nucleotide sequence ID" value="NZ_BNAV01000005.1"/>
</dbReference>
<keyword evidence="3" id="KW-1185">Reference proteome</keyword>
<dbReference type="OrthoDB" id="3632249at2"/>
<protein>
    <submittedName>
        <fullName evidence="2">Uncharacterized protein</fullName>
    </submittedName>
</protein>
<reference evidence="2" key="2">
    <citation type="submission" date="2020-09" db="EMBL/GenBank/DDBJ databases">
        <authorList>
            <person name="Sun Q."/>
            <person name="Zhou Y."/>
        </authorList>
    </citation>
    <scope>NUCLEOTIDE SEQUENCE</scope>
    <source>
        <strain evidence="2">CGMCC 4.7679</strain>
    </source>
</reference>
<feature type="region of interest" description="Disordered" evidence="1">
    <location>
        <begin position="32"/>
        <end position="58"/>
    </location>
</feature>
<name>A0A8H9MCN6_9PSEU</name>
<sequence>MDLFEQQKLHGNPLEYVPCTWSRTPIRFDLRSSRSTPLPPRSKHLDGALVGHLPASGPDPVVLKPAELTITVDDTDTARLRILPDRARTHR</sequence>
<dbReference type="Proteomes" id="UP000658656">
    <property type="component" value="Unassembled WGS sequence"/>
</dbReference>
<organism evidence="2 3">
    <name type="scientific">Amycolatopsis bartoniae</name>
    <dbReference type="NCBI Taxonomy" id="941986"/>
    <lineage>
        <taxon>Bacteria</taxon>
        <taxon>Bacillati</taxon>
        <taxon>Actinomycetota</taxon>
        <taxon>Actinomycetes</taxon>
        <taxon>Pseudonocardiales</taxon>
        <taxon>Pseudonocardiaceae</taxon>
        <taxon>Amycolatopsis</taxon>
    </lineage>
</organism>
<reference evidence="2" key="1">
    <citation type="journal article" date="2014" name="Int. J. Syst. Evol. Microbiol.">
        <title>Complete genome sequence of Corynebacterium casei LMG S-19264T (=DSM 44701T), isolated from a smear-ripened cheese.</title>
        <authorList>
            <consortium name="US DOE Joint Genome Institute (JGI-PGF)"/>
            <person name="Walter F."/>
            <person name="Albersmeier A."/>
            <person name="Kalinowski J."/>
            <person name="Ruckert C."/>
        </authorList>
    </citation>
    <scope>NUCLEOTIDE SEQUENCE</scope>
    <source>
        <strain evidence="2">CGMCC 4.7679</strain>
    </source>
</reference>
<accession>A0A8H9MCN6</accession>
<comment type="caution">
    <text evidence="2">The sequence shown here is derived from an EMBL/GenBank/DDBJ whole genome shotgun (WGS) entry which is preliminary data.</text>
</comment>